<dbReference type="InterPro" id="IPR018114">
    <property type="entry name" value="TRYPSIN_HIS"/>
</dbReference>
<dbReference type="PRINTS" id="PR00722">
    <property type="entry name" value="CHYMOTRYPSIN"/>
</dbReference>
<reference evidence="3" key="1">
    <citation type="submission" date="2022-03" db="EMBL/GenBank/DDBJ databases">
        <title>Genome Identification and Characterization of new species Bdellovibrio reynosense LBG001 sp. nov. from a Mexico soil sample.</title>
        <authorList>
            <person name="Camilli A."/>
            <person name="Ajao Y."/>
            <person name="Guo X."/>
        </authorList>
    </citation>
    <scope>NUCLEOTIDE SEQUENCE</scope>
    <source>
        <strain evidence="3">LBG001</strain>
    </source>
</reference>
<evidence type="ECO:0000313" key="4">
    <source>
        <dbReference type="Proteomes" id="UP000830116"/>
    </source>
</evidence>
<dbReference type="InterPro" id="IPR009003">
    <property type="entry name" value="Peptidase_S1_PA"/>
</dbReference>
<dbReference type="PANTHER" id="PTHR24260:SF136">
    <property type="entry name" value="GH08193P-RELATED"/>
    <property type="match status" value="1"/>
</dbReference>
<dbReference type="InterPro" id="IPR043504">
    <property type="entry name" value="Peptidase_S1_PA_chymotrypsin"/>
</dbReference>
<name>A0ABY4C8K9_9BACT</name>
<dbReference type="RefSeq" id="WP_243537764.1">
    <property type="nucleotide sequence ID" value="NZ_CP093442.1"/>
</dbReference>
<dbReference type="PROSITE" id="PS00134">
    <property type="entry name" value="TRYPSIN_HIS"/>
    <property type="match status" value="1"/>
</dbReference>
<protein>
    <submittedName>
        <fullName evidence="3">Trypsin-like serine protease</fullName>
        <ecNumber evidence="3">3.4.21.-</ecNumber>
    </submittedName>
</protein>
<dbReference type="Pfam" id="PF00089">
    <property type="entry name" value="Trypsin"/>
    <property type="match status" value="1"/>
</dbReference>
<organism evidence="3 4">
    <name type="scientific">Bdellovibrio reynosensis</name>
    <dbReference type="NCBI Taxonomy" id="2835041"/>
    <lineage>
        <taxon>Bacteria</taxon>
        <taxon>Pseudomonadati</taxon>
        <taxon>Bdellovibrionota</taxon>
        <taxon>Bdellovibrionia</taxon>
        <taxon>Bdellovibrionales</taxon>
        <taxon>Pseudobdellovibrionaceae</taxon>
        <taxon>Bdellovibrio</taxon>
    </lineage>
</organism>
<keyword evidence="1" id="KW-0732">Signal</keyword>
<dbReference type="Gene3D" id="2.40.10.10">
    <property type="entry name" value="Trypsin-like serine proteases"/>
    <property type="match status" value="1"/>
</dbReference>
<gene>
    <name evidence="3" type="ORF">MNR06_16665</name>
</gene>
<dbReference type="InterPro" id="IPR051333">
    <property type="entry name" value="CLIP_Serine_Protease"/>
</dbReference>
<dbReference type="SMART" id="SM00020">
    <property type="entry name" value="Tryp_SPc"/>
    <property type="match status" value="1"/>
</dbReference>
<feature type="domain" description="Peptidase S1" evidence="2">
    <location>
        <begin position="36"/>
        <end position="280"/>
    </location>
</feature>
<dbReference type="PROSITE" id="PS50240">
    <property type="entry name" value="TRYPSIN_DOM"/>
    <property type="match status" value="1"/>
</dbReference>
<dbReference type="GO" id="GO:0016787">
    <property type="term" value="F:hydrolase activity"/>
    <property type="evidence" value="ECO:0007669"/>
    <property type="project" value="UniProtKB-KW"/>
</dbReference>
<dbReference type="Proteomes" id="UP000830116">
    <property type="component" value="Chromosome"/>
</dbReference>
<keyword evidence="3" id="KW-0378">Hydrolase</keyword>
<evidence type="ECO:0000256" key="1">
    <source>
        <dbReference type="SAM" id="SignalP"/>
    </source>
</evidence>
<dbReference type="EMBL" id="CP093442">
    <property type="protein sequence ID" value="UOF01328.1"/>
    <property type="molecule type" value="Genomic_DNA"/>
</dbReference>
<dbReference type="SUPFAM" id="SSF50494">
    <property type="entry name" value="Trypsin-like serine proteases"/>
    <property type="match status" value="1"/>
</dbReference>
<sequence>MKLKLSFLLSVVALALSACAPSSDFSSFDLENSSGIINGEKITERTTKAARSVVLLEFYNGVGSTISICSGTLISERSVLTAAHCLDKTKNPNIAGFRINFTNKKNALGVSMGEKRIGTVFVGHPDYKMTKISIHNDIAIAFFSGGIPAGYNTMAYDSDIYANHGNKTVYVYGYGKTKEHGKGIVTGGAGTLHRGVIKLADNWNAAPDRYFTSPKDNKSFICSGDSGGPQFLDENGSVKVIGVVSGVVGQYSWNGKVKCISTSMAAKVGVFSPWIAEQHRLH</sequence>
<dbReference type="InterPro" id="IPR001314">
    <property type="entry name" value="Peptidase_S1A"/>
</dbReference>
<dbReference type="PANTHER" id="PTHR24260">
    <property type="match status" value="1"/>
</dbReference>
<evidence type="ECO:0000259" key="2">
    <source>
        <dbReference type="PROSITE" id="PS50240"/>
    </source>
</evidence>
<accession>A0ABY4C8K9</accession>
<feature type="signal peptide" evidence="1">
    <location>
        <begin position="1"/>
        <end position="20"/>
    </location>
</feature>
<keyword evidence="4" id="KW-1185">Reference proteome</keyword>
<evidence type="ECO:0000313" key="3">
    <source>
        <dbReference type="EMBL" id="UOF01328.1"/>
    </source>
</evidence>
<proteinExistence type="predicted"/>
<dbReference type="PROSITE" id="PS51257">
    <property type="entry name" value="PROKAR_LIPOPROTEIN"/>
    <property type="match status" value="1"/>
</dbReference>
<dbReference type="EC" id="3.4.21.-" evidence="3"/>
<feature type="chain" id="PRO_5047429332" evidence="1">
    <location>
        <begin position="21"/>
        <end position="282"/>
    </location>
</feature>
<dbReference type="InterPro" id="IPR001254">
    <property type="entry name" value="Trypsin_dom"/>
</dbReference>